<dbReference type="InterPro" id="IPR003795">
    <property type="entry name" value="DUF192"/>
</dbReference>
<evidence type="ECO:0000313" key="2">
    <source>
        <dbReference type="Proteomes" id="UP001321786"/>
    </source>
</evidence>
<reference evidence="1 2" key="1">
    <citation type="submission" date="2023-08" db="EMBL/GenBank/DDBJ databases">
        <title>Helicovermis profunda gen. nov., sp. nov., a novel mesophilic, fermentative bacterium within the Bacillota from a deep-sea hydrothermal vent chimney.</title>
        <authorList>
            <person name="Miyazaki U."/>
            <person name="Mizutani D."/>
            <person name="Hashimoto Y."/>
            <person name="Tame A."/>
            <person name="Sawayama S."/>
            <person name="Miyazaki J."/>
            <person name="Takai K."/>
            <person name="Nakagawa S."/>
        </authorList>
    </citation>
    <scope>NUCLEOTIDE SEQUENCE [LARGE SCALE GENOMIC DNA]</scope>
    <source>
        <strain evidence="1 2">S502</strain>
    </source>
</reference>
<evidence type="ECO:0000313" key="1">
    <source>
        <dbReference type="EMBL" id="BEP27726.1"/>
    </source>
</evidence>
<dbReference type="Proteomes" id="UP001321786">
    <property type="component" value="Chromosome"/>
</dbReference>
<keyword evidence="2" id="KW-1185">Reference proteome</keyword>
<name>A0AAU9EKI2_9FIRM</name>
<protein>
    <recommendedName>
        <fullName evidence="3">DUF192 domain-containing protein</fullName>
    </recommendedName>
</protein>
<gene>
    <name evidence="1" type="ORF">HLPR_00570</name>
</gene>
<evidence type="ECO:0008006" key="3">
    <source>
        <dbReference type="Google" id="ProtNLM"/>
    </source>
</evidence>
<proteinExistence type="predicted"/>
<dbReference type="KEGG" id="hprf:HLPR_00570"/>
<dbReference type="RefSeq" id="WP_338536096.1">
    <property type="nucleotide sequence ID" value="NZ_AP028654.1"/>
</dbReference>
<sequence>MKTIVLKNYYIASSFKDKLLGYMFRKKPHKEIIVFKGTSSVHTYFMKFNIDIVFLDENYKILAINKNIPHGKMIFSKKKTTYALEAIANGIFKDASIGDKIVFHN</sequence>
<accession>A0AAU9EKI2</accession>
<dbReference type="EMBL" id="AP028654">
    <property type="protein sequence ID" value="BEP27726.1"/>
    <property type="molecule type" value="Genomic_DNA"/>
</dbReference>
<dbReference type="AlphaFoldDB" id="A0AAU9EKI2"/>
<dbReference type="Gene3D" id="2.60.120.1140">
    <property type="entry name" value="Protein of unknown function DUF192"/>
    <property type="match status" value="1"/>
</dbReference>
<organism evidence="1 2">
    <name type="scientific">Helicovermis profundi</name>
    <dbReference type="NCBI Taxonomy" id="3065157"/>
    <lineage>
        <taxon>Bacteria</taxon>
        <taxon>Bacillati</taxon>
        <taxon>Bacillota</taxon>
        <taxon>Clostridia</taxon>
        <taxon>Helicovermis</taxon>
    </lineage>
</organism>
<dbReference type="Pfam" id="PF02643">
    <property type="entry name" value="DUF192"/>
    <property type="match status" value="1"/>
</dbReference>
<dbReference type="InterPro" id="IPR038695">
    <property type="entry name" value="Saro_0823-like_sf"/>
</dbReference>